<reference evidence="5" key="1">
    <citation type="submission" date="2016-10" db="EMBL/GenBank/DDBJ databases">
        <authorList>
            <person name="Varghese N."/>
        </authorList>
    </citation>
    <scope>NUCLEOTIDE SEQUENCE [LARGE SCALE GENOMIC DNA]</scope>
    <source>
        <strain evidence="5">ACV-9</strain>
    </source>
</reference>
<feature type="domain" description="HTH tetR-type" evidence="3">
    <location>
        <begin position="11"/>
        <end position="71"/>
    </location>
</feature>
<sequence>MRERSKDLRVRRTLTAIRKSFNELVLARDYREISITDLTERAGINRKTFYLHYTSLDDLIDEIEEEVSSDLLEHIGKYALDMDLSGCITYFYKYLESCSKVQKKLMCDESYSFFYNAVVDKVLNSEEFSKFFNQTEHPSIVRSYTKAITSIYKDWLASGRDVEFKTLTDVASVLVGKGYAGVIKK</sequence>
<dbReference type="GO" id="GO:0003677">
    <property type="term" value="F:DNA binding"/>
    <property type="evidence" value="ECO:0007669"/>
    <property type="project" value="UniProtKB-UniRule"/>
</dbReference>
<dbReference type="PANTHER" id="PTHR43479:SF11">
    <property type="entry name" value="ACREF_ENVCD OPERON REPRESSOR-RELATED"/>
    <property type="match status" value="1"/>
</dbReference>
<dbReference type="PROSITE" id="PS50977">
    <property type="entry name" value="HTH_TETR_2"/>
    <property type="match status" value="1"/>
</dbReference>
<accession>A0A1H7GTI1</accession>
<dbReference type="AlphaFoldDB" id="A0A1H7GTI1"/>
<dbReference type="InterPro" id="IPR050624">
    <property type="entry name" value="HTH-type_Tx_Regulator"/>
</dbReference>
<proteinExistence type="predicted"/>
<keyword evidence="1 2" id="KW-0238">DNA-binding</keyword>
<dbReference type="SUPFAM" id="SSF46689">
    <property type="entry name" value="Homeodomain-like"/>
    <property type="match status" value="1"/>
</dbReference>
<dbReference type="RefSeq" id="WP_049960437.1">
    <property type="nucleotide sequence ID" value="NZ_FNZX01000005.1"/>
</dbReference>
<evidence type="ECO:0000256" key="1">
    <source>
        <dbReference type="ARBA" id="ARBA00023125"/>
    </source>
</evidence>
<dbReference type="Gene3D" id="1.10.357.10">
    <property type="entry name" value="Tetracycline Repressor, domain 2"/>
    <property type="match status" value="1"/>
</dbReference>
<evidence type="ECO:0000313" key="5">
    <source>
        <dbReference type="Proteomes" id="UP000182321"/>
    </source>
</evidence>
<evidence type="ECO:0000259" key="3">
    <source>
        <dbReference type="PROSITE" id="PS50977"/>
    </source>
</evidence>
<dbReference type="InterPro" id="IPR009057">
    <property type="entry name" value="Homeodomain-like_sf"/>
</dbReference>
<gene>
    <name evidence="4" type="ORF">SAMN02910377_00751</name>
</gene>
<dbReference type="EMBL" id="FNZX01000005">
    <property type="protein sequence ID" value="SEK40342.1"/>
    <property type="molecule type" value="Genomic_DNA"/>
</dbReference>
<dbReference type="PANTHER" id="PTHR43479">
    <property type="entry name" value="ACREF/ENVCD OPERON REPRESSOR-RELATED"/>
    <property type="match status" value="1"/>
</dbReference>
<dbReference type="Proteomes" id="UP000182321">
    <property type="component" value="Unassembled WGS sequence"/>
</dbReference>
<name>A0A1H7GTI1_9FIRM</name>
<feature type="DNA-binding region" description="H-T-H motif" evidence="2">
    <location>
        <begin position="34"/>
        <end position="53"/>
    </location>
</feature>
<organism evidence="4 5">
    <name type="scientific">Pseudobutyrivibrio ruminis</name>
    <dbReference type="NCBI Taxonomy" id="46206"/>
    <lineage>
        <taxon>Bacteria</taxon>
        <taxon>Bacillati</taxon>
        <taxon>Bacillota</taxon>
        <taxon>Clostridia</taxon>
        <taxon>Lachnospirales</taxon>
        <taxon>Lachnospiraceae</taxon>
        <taxon>Pseudobutyrivibrio</taxon>
    </lineage>
</organism>
<evidence type="ECO:0000313" key="4">
    <source>
        <dbReference type="EMBL" id="SEK40342.1"/>
    </source>
</evidence>
<dbReference type="Pfam" id="PF00440">
    <property type="entry name" value="TetR_N"/>
    <property type="match status" value="1"/>
</dbReference>
<dbReference type="InterPro" id="IPR001647">
    <property type="entry name" value="HTH_TetR"/>
</dbReference>
<evidence type="ECO:0000256" key="2">
    <source>
        <dbReference type="PROSITE-ProRule" id="PRU00335"/>
    </source>
</evidence>
<keyword evidence="5" id="KW-1185">Reference proteome</keyword>
<protein>
    <submittedName>
        <fullName evidence="4">Transcriptional regulator, TetR family</fullName>
    </submittedName>
</protein>